<reference evidence="4 5" key="1">
    <citation type="submission" date="2012-08" db="EMBL/GenBank/DDBJ databases">
        <title>Whole genome shotgun sequence of Kineosphaera limosa NBRC 100340.</title>
        <authorList>
            <person name="Yoshida I."/>
            <person name="Isaki S."/>
            <person name="Hosoyama A."/>
            <person name="Tsuchikane K."/>
            <person name="Katsumata H."/>
            <person name="Ando Y."/>
            <person name="Ohji S."/>
            <person name="Hamada M."/>
            <person name="Tamura T."/>
            <person name="Yamazoe A."/>
            <person name="Yamazaki S."/>
            <person name="Fujita N."/>
        </authorList>
    </citation>
    <scope>NUCLEOTIDE SEQUENCE [LARGE SCALE GENOMIC DNA]</scope>
    <source>
        <strain evidence="4 5">NBRC 100340</strain>
    </source>
</reference>
<dbReference type="STRING" id="1184609.KILIM_056_00230"/>
<protein>
    <submittedName>
        <fullName evidence="4">Putative glycosyltransferase</fullName>
    </submittedName>
</protein>
<dbReference type="eggNOG" id="COG2148">
    <property type="taxonomic scope" value="Bacteria"/>
</dbReference>
<dbReference type="PANTHER" id="PTHR30576">
    <property type="entry name" value="COLANIC BIOSYNTHESIS UDP-GLUCOSE LIPID CARRIER TRANSFERASE"/>
    <property type="match status" value="1"/>
</dbReference>
<dbReference type="EMBL" id="BAHD01000056">
    <property type="protein sequence ID" value="GAB97099.1"/>
    <property type="molecule type" value="Genomic_DNA"/>
</dbReference>
<dbReference type="AlphaFoldDB" id="K6XE34"/>
<feature type="domain" description="Bacterial sugar transferase" evidence="3">
    <location>
        <begin position="4"/>
        <end position="197"/>
    </location>
</feature>
<proteinExistence type="inferred from homology"/>
<comment type="similarity">
    <text evidence="1">Belongs to the bacterial sugar transferase family.</text>
</comment>
<name>K6XE34_9MICO</name>
<feature type="chain" id="PRO_5038345691" evidence="2">
    <location>
        <begin position="23"/>
        <end position="199"/>
    </location>
</feature>
<evidence type="ECO:0000256" key="2">
    <source>
        <dbReference type="SAM" id="SignalP"/>
    </source>
</evidence>
<sequence>MRGKRAFDVLVAGVGLVLSAPAQVGIAAAVRLDSAGPVIFAQTRVGRFGRPFTILKFRTMTVSDAGRAGAVTGGADPRITRVGAVLRATKLDELPQLVNVLRGDMSLVGPRPEVPRYVRAWDPRLRPLILAVRPGITDPASIAFRHEGRELAAVPDPQAYYVRHLLPRKTALYADYVRGLSWRADLLVLARTARAVFSR</sequence>
<accession>K6XE34</accession>
<keyword evidence="5" id="KW-1185">Reference proteome</keyword>
<evidence type="ECO:0000313" key="4">
    <source>
        <dbReference type="EMBL" id="GAB97099.1"/>
    </source>
</evidence>
<comment type="caution">
    <text evidence="4">The sequence shown here is derived from an EMBL/GenBank/DDBJ whole genome shotgun (WGS) entry which is preliminary data.</text>
</comment>
<keyword evidence="2" id="KW-0732">Signal</keyword>
<dbReference type="InterPro" id="IPR003362">
    <property type="entry name" value="Bact_transf"/>
</dbReference>
<dbReference type="PANTHER" id="PTHR30576:SF20">
    <property type="entry name" value="QUINOVOSAMINEPHOSPHOTRANSFERAE-RELATED"/>
    <property type="match status" value="1"/>
</dbReference>
<evidence type="ECO:0000259" key="3">
    <source>
        <dbReference type="Pfam" id="PF02397"/>
    </source>
</evidence>
<gene>
    <name evidence="4" type="ORF">KILIM_056_00230</name>
</gene>
<evidence type="ECO:0000313" key="5">
    <source>
        <dbReference type="Proteomes" id="UP000008366"/>
    </source>
</evidence>
<dbReference type="Proteomes" id="UP000008366">
    <property type="component" value="Unassembled WGS sequence"/>
</dbReference>
<keyword evidence="4" id="KW-0808">Transferase</keyword>
<organism evidence="4 5">
    <name type="scientific">Kineosphaera limosa NBRC 100340</name>
    <dbReference type="NCBI Taxonomy" id="1184609"/>
    <lineage>
        <taxon>Bacteria</taxon>
        <taxon>Bacillati</taxon>
        <taxon>Actinomycetota</taxon>
        <taxon>Actinomycetes</taxon>
        <taxon>Micrococcales</taxon>
        <taxon>Dermatophilaceae</taxon>
        <taxon>Kineosphaera</taxon>
    </lineage>
</organism>
<dbReference type="GO" id="GO:0016780">
    <property type="term" value="F:phosphotransferase activity, for other substituted phosphate groups"/>
    <property type="evidence" value="ECO:0007669"/>
    <property type="project" value="TreeGrafter"/>
</dbReference>
<feature type="signal peptide" evidence="2">
    <location>
        <begin position="1"/>
        <end position="22"/>
    </location>
</feature>
<dbReference type="OrthoDB" id="9808602at2"/>
<evidence type="ECO:0000256" key="1">
    <source>
        <dbReference type="ARBA" id="ARBA00006464"/>
    </source>
</evidence>
<dbReference type="Pfam" id="PF02397">
    <property type="entry name" value="Bac_transf"/>
    <property type="match status" value="1"/>
</dbReference>